<gene>
    <name evidence="3" type="ORF">J8273_5063</name>
</gene>
<feature type="compositionally biased region" description="Basic and acidic residues" evidence="1">
    <location>
        <begin position="1"/>
        <end position="14"/>
    </location>
</feature>
<evidence type="ECO:0000313" key="3">
    <source>
        <dbReference type="EMBL" id="KAG9393576.1"/>
    </source>
</evidence>
<keyword evidence="2" id="KW-0812">Transmembrane</keyword>
<name>A0A8J6BXK4_9EUKA</name>
<accession>A0A8J6BXK4</accession>
<dbReference type="EMBL" id="JAHDYR010000023">
    <property type="protein sequence ID" value="KAG9393576.1"/>
    <property type="molecule type" value="Genomic_DNA"/>
</dbReference>
<evidence type="ECO:0000313" key="4">
    <source>
        <dbReference type="Proteomes" id="UP000717585"/>
    </source>
</evidence>
<evidence type="ECO:0000256" key="2">
    <source>
        <dbReference type="SAM" id="Phobius"/>
    </source>
</evidence>
<comment type="caution">
    <text evidence="3">The sequence shown here is derived from an EMBL/GenBank/DDBJ whole genome shotgun (WGS) entry which is preliminary data.</text>
</comment>
<proteinExistence type="predicted"/>
<keyword evidence="4" id="KW-1185">Reference proteome</keyword>
<keyword evidence="2" id="KW-0472">Membrane</keyword>
<feature type="transmembrane region" description="Helical" evidence="2">
    <location>
        <begin position="135"/>
        <end position="160"/>
    </location>
</feature>
<protein>
    <submittedName>
        <fullName evidence="3">Uncharacterized protein</fullName>
    </submittedName>
</protein>
<feature type="transmembrane region" description="Helical" evidence="2">
    <location>
        <begin position="87"/>
        <end position="115"/>
    </location>
</feature>
<reference evidence="3" key="1">
    <citation type="submission" date="2021-05" db="EMBL/GenBank/DDBJ databases">
        <title>A free-living protist that lacks canonical eukaryotic 1 DNA replication and segregation systems.</title>
        <authorList>
            <person name="Salas-Leiva D.E."/>
            <person name="Tromer E.C."/>
            <person name="Curtis B.A."/>
            <person name="Jerlstrom-Hultqvist J."/>
            <person name="Kolisko M."/>
            <person name="Yi Z."/>
            <person name="Salas-Leiva J.S."/>
            <person name="Gallot-Lavallee L."/>
            <person name="Kops G.J.P.L."/>
            <person name="Archibald J.M."/>
            <person name="Simpson A.G.B."/>
            <person name="Roger A.J."/>
        </authorList>
    </citation>
    <scope>NUCLEOTIDE SEQUENCE</scope>
    <source>
        <strain evidence="3">BICM</strain>
    </source>
</reference>
<organism evidence="3 4">
    <name type="scientific">Carpediemonas membranifera</name>
    <dbReference type="NCBI Taxonomy" id="201153"/>
    <lineage>
        <taxon>Eukaryota</taxon>
        <taxon>Metamonada</taxon>
        <taxon>Carpediemonas-like organisms</taxon>
        <taxon>Carpediemonas</taxon>
    </lineage>
</organism>
<feature type="transmembrane region" description="Helical" evidence="2">
    <location>
        <begin position="220"/>
        <end position="244"/>
    </location>
</feature>
<feature type="region of interest" description="Disordered" evidence="1">
    <location>
        <begin position="1"/>
        <end position="24"/>
    </location>
</feature>
<keyword evidence="2" id="KW-1133">Transmembrane helix</keyword>
<dbReference type="AlphaFoldDB" id="A0A8J6BXK4"/>
<feature type="transmembrane region" description="Helical" evidence="2">
    <location>
        <begin position="181"/>
        <end position="200"/>
    </location>
</feature>
<dbReference type="Proteomes" id="UP000717585">
    <property type="component" value="Unassembled WGS sequence"/>
</dbReference>
<evidence type="ECO:0000256" key="1">
    <source>
        <dbReference type="SAM" id="MobiDB-lite"/>
    </source>
</evidence>
<sequence>MSEGERQPRTERTRARGRSSRPVTYGSQLRDEVGAISNRPPVITLDIQDEHRNEIHWTEPDNSVLRPQRTITHDEKGMETGISMASLLSLMLLHTTALVGGLFGLLLLLLPIIHFDLLKYPAFLNTTPVMLTSTTALPFALAALAFMAASVRSLVARMVFQAADRAGRVELANVQAAHFHRVFPAVQMGVFGAVVIANLVQTPLDTLVAKNLDSTAVVTVWFIGYVIRACMGVVAGLTCVHALVPRPVTPLTLRTFNGVVKPDNSDLIGVFFDVVERQERPRTPVHRDFAMAAVGRPTAELPTFG</sequence>